<dbReference type="PIRSF" id="PIRSF012524">
    <property type="entry name" value="YitL_S1"/>
    <property type="match status" value="1"/>
</dbReference>
<organism evidence="3 4">
    <name type="scientific">Blautia faecicola</name>
    <dbReference type="NCBI Taxonomy" id="2509240"/>
    <lineage>
        <taxon>Bacteria</taxon>
        <taxon>Bacillati</taxon>
        <taxon>Bacillota</taxon>
        <taxon>Clostridia</taxon>
        <taxon>Lachnospirales</taxon>
        <taxon>Lachnospiraceae</taxon>
        <taxon>Blautia</taxon>
    </lineage>
</organism>
<evidence type="ECO:0000313" key="4">
    <source>
        <dbReference type="Proteomes" id="UP000290106"/>
    </source>
</evidence>
<reference evidence="3 4" key="1">
    <citation type="submission" date="2019-01" db="EMBL/GenBank/DDBJ databases">
        <title>Blautia sp. nov. KGMB01111 isolated human feces.</title>
        <authorList>
            <person name="Park J.-E."/>
            <person name="Kim J.-S."/>
            <person name="Park S.-H."/>
        </authorList>
    </citation>
    <scope>NUCLEOTIDE SEQUENCE [LARGE SCALE GENOMIC DNA]</scope>
    <source>
        <strain evidence="3 4">KGMB01111</strain>
    </source>
</reference>
<gene>
    <name evidence="3" type="ORF">ETP43_14795</name>
</gene>
<dbReference type="EMBL" id="SDKC01000001">
    <property type="protein sequence ID" value="RXS76341.1"/>
    <property type="molecule type" value="Genomic_DNA"/>
</dbReference>
<dbReference type="Pfam" id="PF21543">
    <property type="entry name" value="CvfB_2nd"/>
    <property type="match status" value="1"/>
</dbReference>
<dbReference type="SMART" id="SM00316">
    <property type="entry name" value="S1"/>
    <property type="match status" value="3"/>
</dbReference>
<dbReference type="InterPro" id="IPR048587">
    <property type="entry name" value="CvfB_S1_3rd"/>
</dbReference>
<dbReference type="Proteomes" id="UP000290106">
    <property type="component" value="Unassembled WGS sequence"/>
</dbReference>
<dbReference type="InterPro" id="IPR012340">
    <property type="entry name" value="NA-bd_OB-fold"/>
</dbReference>
<dbReference type="SUPFAM" id="SSF50249">
    <property type="entry name" value="Nucleic acid-binding proteins"/>
    <property type="match status" value="1"/>
</dbReference>
<dbReference type="RefSeq" id="WP_022398850.1">
    <property type="nucleotide sequence ID" value="NZ_DAWBJR010000014.1"/>
</dbReference>
<sequence length="280" mass="31827">MIELGRRQKLQVVKKVEFGVYLGEKADAKEQERVLLPAKQVPADTKVGDELEVFIYRDSADRLIATTRVPALELHQTAVVKVAEVGKIGAFLDWGLEKDLLLPYKEQTVKVKKDQEVLVALYIDKSDRLCATMKVYPYLKTQSPYVVEDQVEGRIYEISDNFGVFVAVDDQYSGLIPKTEAQGQYRPGEKVSCRVTNVREDGKLNLSPRKKAYQQMDEDSELVLKVIGEYAGVLPFDDKVSPEVIKREFGLSKAAFKRAVGHLLKEKKIKIQDKRIYLIF</sequence>
<comment type="similarity">
    <text evidence="1">Belongs to the CvfB family.</text>
</comment>
<name>A0A4Q1RKJ1_9FIRM</name>
<accession>A0A4Q1RKJ1</accession>
<proteinExistence type="inferred from homology"/>
<dbReference type="InterPro" id="IPR003029">
    <property type="entry name" value="S1_domain"/>
</dbReference>
<dbReference type="PROSITE" id="PS50126">
    <property type="entry name" value="S1"/>
    <property type="match status" value="1"/>
</dbReference>
<dbReference type="InterPro" id="IPR040764">
    <property type="entry name" value="CvfB_WH"/>
</dbReference>
<dbReference type="GO" id="GO:0003676">
    <property type="term" value="F:nucleic acid binding"/>
    <property type="evidence" value="ECO:0007669"/>
    <property type="project" value="InterPro"/>
</dbReference>
<comment type="caution">
    <text evidence="3">The sequence shown here is derived from an EMBL/GenBank/DDBJ whole genome shotgun (WGS) entry which is preliminary data.</text>
</comment>
<evidence type="ECO:0000256" key="1">
    <source>
        <dbReference type="PIRNR" id="PIRNR012524"/>
    </source>
</evidence>
<feature type="domain" description="S1 motif" evidence="2">
    <location>
        <begin position="148"/>
        <end position="209"/>
    </location>
</feature>
<protein>
    <submittedName>
        <fullName evidence="3">RNA-binding protein</fullName>
    </submittedName>
</protein>
<evidence type="ECO:0000313" key="3">
    <source>
        <dbReference type="EMBL" id="RXS76341.1"/>
    </source>
</evidence>
<dbReference type="InterPro" id="IPR014464">
    <property type="entry name" value="CvfB_fam"/>
</dbReference>
<dbReference type="Pfam" id="PF17783">
    <property type="entry name" value="WHD_CvfB"/>
    <property type="match status" value="1"/>
</dbReference>
<dbReference type="Gene3D" id="1.10.10.10">
    <property type="entry name" value="Winged helix-like DNA-binding domain superfamily/Winged helix DNA-binding domain"/>
    <property type="match status" value="1"/>
</dbReference>
<dbReference type="InterPro" id="IPR036388">
    <property type="entry name" value="WH-like_DNA-bd_sf"/>
</dbReference>
<dbReference type="PANTHER" id="PTHR37296">
    <property type="entry name" value="CONSERVED VIRULENCE FACTOR B"/>
    <property type="match status" value="1"/>
</dbReference>
<evidence type="ECO:0000259" key="2">
    <source>
        <dbReference type="PROSITE" id="PS50126"/>
    </source>
</evidence>
<dbReference type="OrthoDB" id="9801597at2"/>
<keyword evidence="4" id="KW-1185">Reference proteome</keyword>
<dbReference type="InterPro" id="IPR039566">
    <property type="entry name" value="CvfB_S1_st"/>
</dbReference>
<dbReference type="Gene3D" id="2.40.50.140">
    <property type="entry name" value="Nucleic acid-binding proteins"/>
    <property type="match status" value="2"/>
</dbReference>
<dbReference type="Pfam" id="PF13509">
    <property type="entry name" value="S1_2"/>
    <property type="match status" value="2"/>
</dbReference>
<dbReference type="AlphaFoldDB" id="A0A4Q1RKJ1"/>
<dbReference type="PANTHER" id="PTHR37296:SF1">
    <property type="entry name" value="CONSERVED VIRULENCE FACTOR B"/>
    <property type="match status" value="1"/>
</dbReference>